<accession>A0ACC6PWW1</accession>
<reference evidence="1" key="1">
    <citation type="submission" date="2024-03" db="EMBL/GenBank/DDBJ databases">
        <title>Novel Streptomyces species of biotechnological and ecological value are a feature of Machair soil.</title>
        <authorList>
            <person name="Prole J.R."/>
            <person name="Goodfellow M."/>
            <person name="Allenby N."/>
            <person name="Ward A.C."/>
        </authorList>
    </citation>
    <scope>NUCLEOTIDE SEQUENCE</scope>
    <source>
        <strain evidence="1">MS2.AVA.5</strain>
    </source>
</reference>
<dbReference type="EMBL" id="JBBKAJ010000022">
    <property type="protein sequence ID" value="MEJ8635909.1"/>
    <property type="molecule type" value="Genomic_DNA"/>
</dbReference>
<proteinExistence type="predicted"/>
<evidence type="ECO:0000313" key="2">
    <source>
        <dbReference type="Proteomes" id="UP001377168"/>
    </source>
</evidence>
<dbReference type="Proteomes" id="UP001377168">
    <property type="component" value="Unassembled WGS sequence"/>
</dbReference>
<organism evidence="1 2">
    <name type="scientific">Streptomyces achmelvichensis</name>
    <dbReference type="NCBI Taxonomy" id="3134111"/>
    <lineage>
        <taxon>Bacteria</taxon>
        <taxon>Bacillati</taxon>
        <taxon>Actinomycetota</taxon>
        <taxon>Actinomycetes</taxon>
        <taxon>Kitasatosporales</taxon>
        <taxon>Streptomycetaceae</taxon>
        <taxon>Streptomyces</taxon>
    </lineage>
</organism>
<comment type="caution">
    <text evidence="1">The sequence shown here is derived from an EMBL/GenBank/DDBJ whole genome shotgun (WGS) entry which is preliminary data.</text>
</comment>
<keyword evidence="2" id="KW-1185">Reference proteome</keyword>
<name>A0ACC6PWW1_9ACTN</name>
<gene>
    <name evidence="1" type="ORF">WKI67_21275</name>
</gene>
<sequence>MHHIPEQPDSGRHDQAVIHRTTTLIRAAGWDVDEDLWCGPEDSLVAVAAKCRHSDDSGPIVIIPKPKG</sequence>
<protein>
    <submittedName>
        <fullName evidence="1">Uncharacterized protein</fullName>
    </submittedName>
</protein>
<evidence type="ECO:0000313" key="1">
    <source>
        <dbReference type="EMBL" id="MEJ8635909.1"/>
    </source>
</evidence>